<keyword evidence="1" id="KW-1133">Transmembrane helix</keyword>
<dbReference type="EMBL" id="PJNI01000001">
    <property type="protein sequence ID" value="PKR82202.1"/>
    <property type="molecule type" value="Genomic_DNA"/>
</dbReference>
<keyword evidence="1" id="KW-0812">Transmembrane</keyword>
<evidence type="ECO:0000256" key="1">
    <source>
        <dbReference type="SAM" id="Phobius"/>
    </source>
</evidence>
<comment type="caution">
    <text evidence="2">The sequence shown here is derived from an EMBL/GenBank/DDBJ whole genome shotgun (WGS) entry which is preliminary data.</text>
</comment>
<dbReference type="RefSeq" id="WP_101333347.1">
    <property type="nucleotide sequence ID" value="NZ_PJNI01000001.1"/>
</dbReference>
<accession>A0A2I0R6I7</accession>
<keyword evidence="1" id="KW-0472">Membrane</keyword>
<name>A0A2I0R6I7_9FLAO</name>
<sequence>MRQFIPIIFVLALTLPFVGVYGWLKFEKSAVKKSVKHRLMEGIPKEELVQFTFALKDTATLLDWKHGKEFEYRGEMYDIVTRNYKVDSVVYDLWWDHEETALNKKLATLTNQLLNRNPDEQSRRNYLAHIQKTMYNEVNSIIVQPLSPLSLKSTTFTELTNLYRSISLQPISPPPQYLVLFTT</sequence>
<dbReference type="Proteomes" id="UP000236654">
    <property type="component" value="Unassembled WGS sequence"/>
</dbReference>
<reference evidence="2 3" key="1">
    <citation type="submission" date="2017-12" db="EMBL/GenBank/DDBJ databases">
        <title>The draft genome sequence of Brumimicrobium saltpan LHR20.</title>
        <authorList>
            <person name="Do Z.-J."/>
            <person name="Luo H.-R."/>
        </authorList>
    </citation>
    <scope>NUCLEOTIDE SEQUENCE [LARGE SCALE GENOMIC DNA]</scope>
    <source>
        <strain evidence="2 3">LHR20</strain>
    </source>
</reference>
<keyword evidence="3" id="KW-1185">Reference proteome</keyword>
<dbReference type="OrthoDB" id="680635at2"/>
<gene>
    <name evidence="2" type="ORF">CW751_02400</name>
</gene>
<dbReference type="AlphaFoldDB" id="A0A2I0R6I7"/>
<evidence type="ECO:0000313" key="3">
    <source>
        <dbReference type="Proteomes" id="UP000236654"/>
    </source>
</evidence>
<evidence type="ECO:0000313" key="2">
    <source>
        <dbReference type="EMBL" id="PKR82202.1"/>
    </source>
</evidence>
<protein>
    <submittedName>
        <fullName evidence="2">Uncharacterized protein</fullName>
    </submittedName>
</protein>
<organism evidence="2 3">
    <name type="scientific">Brumimicrobium salinarum</name>
    <dbReference type="NCBI Taxonomy" id="2058658"/>
    <lineage>
        <taxon>Bacteria</taxon>
        <taxon>Pseudomonadati</taxon>
        <taxon>Bacteroidota</taxon>
        <taxon>Flavobacteriia</taxon>
        <taxon>Flavobacteriales</taxon>
        <taxon>Crocinitomicaceae</taxon>
        <taxon>Brumimicrobium</taxon>
    </lineage>
</organism>
<feature type="transmembrane region" description="Helical" evidence="1">
    <location>
        <begin position="6"/>
        <end position="24"/>
    </location>
</feature>
<proteinExistence type="predicted"/>